<dbReference type="Proteomes" id="UP000245802">
    <property type="component" value="Chromosome"/>
</dbReference>
<organism evidence="1 2">
    <name type="scientific">Gemmata obscuriglobus</name>
    <dbReference type="NCBI Taxonomy" id="114"/>
    <lineage>
        <taxon>Bacteria</taxon>
        <taxon>Pseudomonadati</taxon>
        <taxon>Planctomycetota</taxon>
        <taxon>Planctomycetia</taxon>
        <taxon>Gemmatales</taxon>
        <taxon>Gemmataceae</taxon>
        <taxon>Gemmata</taxon>
    </lineage>
</organism>
<evidence type="ECO:0008006" key="3">
    <source>
        <dbReference type="Google" id="ProtNLM"/>
    </source>
</evidence>
<keyword evidence="2" id="KW-1185">Reference proteome</keyword>
<proteinExistence type="predicted"/>
<gene>
    <name evidence="1" type="ORF">C1280_16805</name>
</gene>
<dbReference type="OrthoDB" id="231509at2"/>
<reference evidence="1 2" key="1">
    <citation type="submission" date="2018-01" db="EMBL/GenBank/DDBJ databases">
        <title>G. obscuriglobus.</title>
        <authorList>
            <person name="Franke J."/>
            <person name="Blomberg W."/>
            <person name="Selmecki A."/>
        </authorList>
    </citation>
    <scope>NUCLEOTIDE SEQUENCE [LARGE SCALE GENOMIC DNA]</scope>
    <source>
        <strain evidence="1 2">DSM 5831</strain>
    </source>
</reference>
<dbReference type="AlphaFoldDB" id="A0A2Z3GXI5"/>
<protein>
    <recommendedName>
        <fullName evidence="3">ISKra4 family transposase</fullName>
    </recommendedName>
</protein>
<name>A0A2Z3GXI5_9BACT</name>
<dbReference type="KEGG" id="gog:C1280_16805"/>
<dbReference type="RefSeq" id="WP_010042089.1">
    <property type="nucleotide sequence ID" value="NZ_CP025958.1"/>
</dbReference>
<sequence length="142" mass="16670">MVPFVRDRLHRMLAGDNRGVVIGLRRMGTRRRLCKSKRSRLGTICRYLKGNEIRMRYDEYLAKGYPIASGVIEGACRSYVKDRMERSGMRWTRDGAQAMLDVRSEYLNGSWETFQQHRIEAETERLYPNRTVLRGLDWPLAV</sequence>
<evidence type="ECO:0000313" key="1">
    <source>
        <dbReference type="EMBL" id="AWM38483.1"/>
    </source>
</evidence>
<accession>A0A2Z3GXI5</accession>
<dbReference type="EMBL" id="CP025958">
    <property type="protein sequence ID" value="AWM38483.1"/>
    <property type="molecule type" value="Genomic_DNA"/>
</dbReference>
<evidence type="ECO:0000313" key="2">
    <source>
        <dbReference type="Proteomes" id="UP000245802"/>
    </source>
</evidence>